<feature type="region of interest" description="Disordered" evidence="1">
    <location>
        <begin position="330"/>
        <end position="358"/>
    </location>
</feature>
<organism evidence="3 4">
    <name type="scientific">Oedothorax gibbosus</name>
    <dbReference type="NCBI Taxonomy" id="931172"/>
    <lineage>
        <taxon>Eukaryota</taxon>
        <taxon>Metazoa</taxon>
        <taxon>Ecdysozoa</taxon>
        <taxon>Arthropoda</taxon>
        <taxon>Chelicerata</taxon>
        <taxon>Arachnida</taxon>
        <taxon>Araneae</taxon>
        <taxon>Araneomorphae</taxon>
        <taxon>Entelegynae</taxon>
        <taxon>Araneoidea</taxon>
        <taxon>Linyphiidae</taxon>
        <taxon>Erigoninae</taxon>
        <taxon>Oedothorax</taxon>
    </lineage>
</organism>
<protein>
    <recommendedName>
        <fullName evidence="2">PEHE domain-containing protein</fullName>
    </recommendedName>
</protein>
<dbReference type="Pfam" id="PF15275">
    <property type="entry name" value="PEHE"/>
    <property type="match status" value="1"/>
</dbReference>
<gene>
    <name evidence="3" type="ORF">JTE90_005932</name>
</gene>
<accession>A0AAV6UAF1</accession>
<feature type="region of interest" description="Disordered" evidence="1">
    <location>
        <begin position="125"/>
        <end position="144"/>
    </location>
</feature>
<dbReference type="PANTHER" id="PTHR21656">
    <property type="entry name" value="MALE-SPECIFIC LETHAL-1 PROTEIN"/>
    <property type="match status" value="1"/>
</dbReference>
<feature type="compositionally biased region" description="Basic residues" evidence="1">
    <location>
        <begin position="335"/>
        <end position="344"/>
    </location>
</feature>
<dbReference type="InterPro" id="IPR029332">
    <property type="entry name" value="PEHE_dom"/>
</dbReference>
<dbReference type="PROSITE" id="PS52052">
    <property type="entry name" value="PEHE"/>
    <property type="match status" value="1"/>
</dbReference>
<dbReference type="GO" id="GO:0072487">
    <property type="term" value="C:MSL complex"/>
    <property type="evidence" value="ECO:0007669"/>
    <property type="project" value="InterPro"/>
</dbReference>
<dbReference type="EMBL" id="JAFNEN010000547">
    <property type="protein sequence ID" value="KAG8180848.1"/>
    <property type="molecule type" value="Genomic_DNA"/>
</dbReference>
<dbReference type="InterPro" id="IPR026711">
    <property type="entry name" value="Msl-1"/>
</dbReference>
<sequence>MRHRRRLSSSSRSVSAVGSSGALCDHLYATTCENLVAENMQLREMVVSHLDMIGQLQEELATKTRQAPCPLLDANDHKLTARVVRSGARDRRMCLVRCQERTAPVLATRYFGRKSKTIPNRALKRRYMGPPKPVPSSRALPPAVKEEVEIPPSCLLHRERGVSKRASHNLRRACKKEEASPQPEQEDYLTTDKEYFPSPAESSSLPAPVEEAPSSDPTPHINVPLWKVKPVTSFYQMEGTENINDIVFERRHQKYELDERRRKRWDLQRLREQRARTERRRRKKEKKEPTSFYPDPQSVEFIEVTDKLPVIAFGHPIPVLEPSDFSLPWIPEAKKKGRRGRPRPRSPEGGRGPCSPPL</sequence>
<reference evidence="3 4" key="1">
    <citation type="journal article" date="2022" name="Nat. Ecol. Evol.">
        <title>A masculinizing supergene underlies an exaggerated male reproductive morph in a spider.</title>
        <authorList>
            <person name="Hendrickx F."/>
            <person name="De Corte Z."/>
            <person name="Sonet G."/>
            <person name="Van Belleghem S.M."/>
            <person name="Kostlbacher S."/>
            <person name="Vangestel C."/>
        </authorList>
    </citation>
    <scope>NUCLEOTIDE SEQUENCE [LARGE SCALE GENOMIC DNA]</scope>
    <source>
        <strain evidence="3">W744_W776</strain>
    </source>
</reference>
<feature type="compositionally biased region" description="Low complexity" evidence="1">
    <location>
        <begin position="197"/>
        <end position="215"/>
    </location>
</feature>
<dbReference type="GO" id="GO:0003682">
    <property type="term" value="F:chromatin binding"/>
    <property type="evidence" value="ECO:0007669"/>
    <property type="project" value="TreeGrafter"/>
</dbReference>
<name>A0AAV6UAF1_9ARAC</name>
<dbReference type="SMART" id="SM01300">
    <property type="entry name" value="PEHE"/>
    <property type="match status" value="1"/>
</dbReference>
<keyword evidence="4" id="KW-1185">Reference proteome</keyword>
<evidence type="ECO:0000256" key="1">
    <source>
        <dbReference type="SAM" id="MobiDB-lite"/>
    </source>
</evidence>
<evidence type="ECO:0000313" key="3">
    <source>
        <dbReference type="EMBL" id="KAG8180848.1"/>
    </source>
</evidence>
<dbReference type="Gene3D" id="1.20.5.170">
    <property type="match status" value="1"/>
</dbReference>
<proteinExistence type="predicted"/>
<feature type="compositionally biased region" description="Basic residues" evidence="1">
    <location>
        <begin position="163"/>
        <end position="174"/>
    </location>
</feature>
<dbReference type="AlphaFoldDB" id="A0AAV6UAF1"/>
<dbReference type="Gene3D" id="6.10.250.3170">
    <property type="match status" value="1"/>
</dbReference>
<feature type="region of interest" description="Disordered" evidence="1">
    <location>
        <begin position="160"/>
        <end position="219"/>
    </location>
</feature>
<dbReference type="PANTHER" id="PTHR21656:SF2">
    <property type="entry name" value="MALE-SPECIFIC LETHAL 1 HOMOLOG"/>
    <property type="match status" value="1"/>
</dbReference>
<evidence type="ECO:0000259" key="2">
    <source>
        <dbReference type="PROSITE" id="PS52052"/>
    </source>
</evidence>
<comment type="caution">
    <text evidence="3">The sequence shown here is derived from an EMBL/GenBank/DDBJ whole genome shotgun (WGS) entry which is preliminary data.</text>
</comment>
<feature type="domain" description="PEHE" evidence="2">
    <location>
        <begin position="220"/>
        <end position="329"/>
    </location>
</feature>
<dbReference type="Proteomes" id="UP000827092">
    <property type="component" value="Unassembled WGS sequence"/>
</dbReference>
<feature type="region of interest" description="Disordered" evidence="1">
    <location>
        <begin position="272"/>
        <end position="294"/>
    </location>
</feature>
<evidence type="ECO:0000313" key="4">
    <source>
        <dbReference type="Proteomes" id="UP000827092"/>
    </source>
</evidence>